<gene>
    <name evidence="6" type="ORF">g.36830</name>
    <name evidence="5" type="ORF">g.36832</name>
</gene>
<dbReference type="PROSITE" id="PS50835">
    <property type="entry name" value="IG_LIKE"/>
    <property type="match status" value="3"/>
</dbReference>
<dbReference type="SMART" id="SM00408">
    <property type="entry name" value="IGc2"/>
    <property type="match status" value="3"/>
</dbReference>
<dbReference type="GO" id="GO:0008046">
    <property type="term" value="F:axon guidance receptor activity"/>
    <property type="evidence" value="ECO:0007669"/>
    <property type="project" value="TreeGrafter"/>
</dbReference>
<dbReference type="GO" id="GO:0030424">
    <property type="term" value="C:axon"/>
    <property type="evidence" value="ECO:0007669"/>
    <property type="project" value="TreeGrafter"/>
</dbReference>
<dbReference type="EMBL" id="GECZ01030364">
    <property type="protein sequence ID" value="JAS39405.1"/>
    <property type="molecule type" value="Transcribed_RNA"/>
</dbReference>
<dbReference type="GO" id="GO:0007156">
    <property type="term" value="P:homophilic cell adhesion via plasma membrane adhesion molecules"/>
    <property type="evidence" value="ECO:0007669"/>
    <property type="project" value="TreeGrafter"/>
</dbReference>
<dbReference type="Gene3D" id="2.60.40.10">
    <property type="entry name" value="Immunoglobulins"/>
    <property type="match status" value="4"/>
</dbReference>
<feature type="domain" description="Ig-like" evidence="4">
    <location>
        <begin position="93"/>
        <end position="181"/>
    </location>
</feature>
<organism evidence="6">
    <name type="scientific">Cuerna arida</name>
    <dbReference type="NCBI Taxonomy" id="1464854"/>
    <lineage>
        <taxon>Eukaryota</taxon>
        <taxon>Metazoa</taxon>
        <taxon>Ecdysozoa</taxon>
        <taxon>Arthropoda</taxon>
        <taxon>Hexapoda</taxon>
        <taxon>Insecta</taxon>
        <taxon>Pterygota</taxon>
        <taxon>Neoptera</taxon>
        <taxon>Paraneoptera</taxon>
        <taxon>Hemiptera</taxon>
        <taxon>Auchenorrhyncha</taxon>
        <taxon>Membracoidea</taxon>
        <taxon>Cicadellidae</taxon>
        <taxon>Cicadellinae</taxon>
        <taxon>Proconiini</taxon>
        <taxon>Cuerna</taxon>
    </lineage>
</organism>
<feature type="non-terminal residue" evidence="6">
    <location>
        <position position="1"/>
    </location>
</feature>
<dbReference type="InterPro" id="IPR007110">
    <property type="entry name" value="Ig-like_dom"/>
</dbReference>
<feature type="domain" description="Ig-like" evidence="4">
    <location>
        <begin position="282"/>
        <end position="373"/>
    </location>
</feature>
<dbReference type="PANTHER" id="PTHR45080">
    <property type="entry name" value="CONTACTIN 5"/>
    <property type="match status" value="1"/>
</dbReference>
<dbReference type="FunFam" id="2.60.40.10:FF:000107">
    <property type="entry name" value="Myosin, light chain kinase a"/>
    <property type="match status" value="1"/>
</dbReference>
<dbReference type="SUPFAM" id="SSF48726">
    <property type="entry name" value="Immunoglobulin"/>
    <property type="match status" value="3"/>
</dbReference>
<dbReference type="InterPro" id="IPR003961">
    <property type="entry name" value="FN3_dom"/>
</dbReference>
<dbReference type="InterPro" id="IPR013098">
    <property type="entry name" value="Ig_I-set"/>
</dbReference>
<dbReference type="GO" id="GO:0043025">
    <property type="term" value="C:neuronal cell body"/>
    <property type="evidence" value="ECO:0007669"/>
    <property type="project" value="TreeGrafter"/>
</dbReference>
<proteinExistence type="predicted"/>
<dbReference type="InterPro" id="IPR036116">
    <property type="entry name" value="FN3_sf"/>
</dbReference>
<sequence length="512" mass="57012">LLLAILVISTQSSHQPSTVQVEVSACVPTVPVPCCECSTMKSYSTWLLCLLGFLLLNQVSCRPNVEDYYQGDGEGDDYNGDEDYENEDLGPPPEITSKPITLTLDEGDMAIFPCNATRNDDTFSRVWRKDVAGLYVGSVRQTNNERIKLHENGSLEVENVQPSDSGAYSCMISAQKPQEVIHMLHVKSPAKIVRITPSDSFVTIKQTATLTLICIAEGFPTPSIKWFRNDHVLEDQDTSINGASYTIGNASTEDAGFYKCTATNGQQVPDEKTIEVEVHYPPEIKIARGIVPTGEGYESELMCTVTGHKKPEVKWYKDEETRKPVVSSQRIKLERNGNDHILKVLKTQKEDFGDYICEAKNAEGSREAIIRLTGHPSQPVIESIKEEGSKIPVLTYKVESYAPIEEYELLYKRQEKDEWVVVKPTVTSSPEGRIFTVKHALADTEPGVYVAQLKAKNNYGWSEFSSVSTFPREHDDDLIETEQLASANSANIEQRISAALVISSLLVAHFYC</sequence>
<reference evidence="6" key="1">
    <citation type="submission" date="2015-11" db="EMBL/GenBank/DDBJ databases">
        <title>De novo transcriptome assembly of four potential Pierce s Disease insect vectors from Arizona vineyards.</title>
        <authorList>
            <person name="Tassone E.E."/>
        </authorList>
    </citation>
    <scope>NUCLEOTIDE SEQUENCE</scope>
</reference>
<dbReference type="InterPro" id="IPR013783">
    <property type="entry name" value="Ig-like_fold"/>
</dbReference>
<protein>
    <recommendedName>
        <fullName evidence="4">Ig-like domain-containing protein</fullName>
    </recommendedName>
</protein>
<dbReference type="AlphaFoldDB" id="A0A1B6FT75"/>
<accession>A0A1B6FT75</accession>
<dbReference type="GO" id="GO:0005886">
    <property type="term" value="C:plasma membrane"/>
    <property type="evidence" value="ECO:0007669"/>
    <property type="project" value="TreeGrafter"/>
</dbReference>
<dbReference type="InterPro" id="IPR003598">
    <property type="entry name" value="Ig_sub2"/>
</dbReference>
<evidence type="ECO:0000313" key="5">
    <source>
        <dbReference type="EMBL" id="JAS39405.1"/>
    </source>
</evidence>
<evidence type="ECO:0000313" key="6">
    <source>
        <dbReference type="EMBL" id="JAS53364.1"/>
    </source>
</evidence>
<dbReference type="InterPro" id="IPR003599">
    <property type="entry name" value="Ig_sub"/>
</dbReference>
<dbReference type="PANTHER" id="PTHR45080:SF33">
    <property type="entry name" value="IG-LIKE DOMAIN-CONTAINING PROTEIN"/>
    <property type="match status" value="1"/>
</dbReference>
<evidence type="ECO:0000256" key="2">
    <source>
        <dbReference type="ARBA" id="ARBA00023319"/>
    </source>
</evidence>
<feature type="region of interest" description="Disordered" evidence="3">
    <location>
        <begin position="70"/>
        <end position="94"/>
    </location>
</feature>
<feature type="domain" description="Ig-like" evidence="4">
    <location>
        <begin position="189"/>
        <end position="275"/>
    </location>
</feature>
<dbReference type="SUPFAM" id="SSF49265">
    <property type="entry name" value="Fibronectin type III"/>
    <property type="match status" value="1"/>
</dbReference>
<name>A0A1B6FT75_9HEMI</name>
<feature type="compositionally biased region" description="Acidic residues" evidence="3">
    <location>
        <begin position="73"/>
        <end position="88"/>
    </location>
</feature>
<dbReference type="EMBL" id="GECZ01016405">
    <property type="protein sequence ID" value="JAS53364.1"/>
    <property type="molecule type" value="Transcribed_RNA"/>
</dbReference>
<dbReference type="CDD" id="cd00063">
    <property type="entry name" value="FN3"/>
    <property type="match status" value="1"/>
</dbReference>
<evidence type="ECO:0000256" key="3">
    <source>
        <dbReference type="SAM" id="MobiDB-lite"/>
    </source>
</evidence>
<dbReference type="InterPro" id="IPR036179">
    <property type="entry name" value="Ig-like_dom_sf"/>
</dbReference>
<dbReference type="GO" id="GO:0050808">
    <property type="term" value="P:synapse organization"/>
    <property type="evidence" value="ECO:0007669"/>
    <property type="project" value="TreeGrafter"/>
</dbReference>
<evidence type="ECO:0000259" key="4">
    <source>
        <dbReference type="PROSITE" id="PS50835"/>
    </source>
</evidence>
<keyword evidence="1" id="KW-0677">Repeat</keyword>
<keyword evidence="2" id="KW-0393">Immunoglobulin domain</keyword>
<dbReference type="CDD" id="cd00096">
    <property type="entry name" value="Ig"/>
    <property type="match status" value="1"/>
</dbReference>
<dbReference type="Pfam" id="PF13927">
    <property type="entry name" value="Ig_3"/>
    <property type="match status" value="2"/>
</dbReference>
<dbReference type="Pfam" id="PF07679">
    <property type="entry name" value="I-set"/>
    <property type="match status" value="1"/>
</dbReference>
<evidence type="ECO:0000256" key="1">
    <source>
        <dbReference type="ARBA" id="ARBA00022737"/>
    </source>
</evidence>
<dbReference type="InterPro" id="IPR050958">
    <property type="entry name" value="Cell_Adh-Cytoskel_Orgn"/>
</dbReference>
<dbReference type="SMART" id="SM00409">
    <property type="entry name" value="IG"/>
    <property type="match status" value="3"/>
</dbReference>